<dbReference type="EMBL" id="CAJHUC010000332">
    <property type="protein sequence ID" value="CAD7695360.1"/>
    <property type="molecule type" value="Genomic_DNA"/>
</dbReference>
<name>A0A8S1IPN3_9CHLO</name>
<evidence type="ECO:0000256" key="2">
    <source>
        <dbReference type="ARBA" id="ARBA00011915"/>
    </source>
</evidence>
<keyword evidence="7" id="KW-1185">Reference proteome</keyword>
<dbReference type="GO" id="GO:0006574">
    <property type="term" value="P:L-valine catabolic process"/>
    <property type="evidence" value="ECO:0007669"/>
    <property type="project" value="UniProtKB-UniRule"/>
</dbReference>
<evidence type="ECO:0000259" key="5">
    <source>
        <dbReference type="Pfam" id="PF16113"/>
    </source>
</evidence>
<dbReference type="PANTHER" id="PTHR43176">
    <property type="entry name" value="3-HYDROXYISOBUTYRYL-COA HYDROLASE-RELATED"/>
    <property type="match status" value="1"/>
</dbReference>
<dbReference type="OrthoDB" id="16820at2759"/>
<dbReference type="Pfam" id="PF16113">
    <property type="entry name" value="ECH_2"/>
    <property type="match status" value="1"/>
</dbReference>
<feature type="domain" description="Enoyl-CoA hydratase/isomerase" evidence="5">
    <location>
        <begin position="7"/>
        <end position="274"/>
    </location>
</feature>
<reference evidence="6" key="1">
    <citation type="submission" date="2020-12" db="EMBL/GenBank/DDBJ databases">
        <authorList>
            <person name="Iha C."/>
        </authorList>
    </citation>
    <scope>NUCLEOTIDE SEQUENCE</scope>
</reference>
<protein>
    <recommendedName>
        <fullName evidence="2 4">3-hydroxyisobutyryl-CoA hydrolase</fullName>
        <shortName evidence="4">HIB-CoA hydrolase</shortName>
        <shortName evidence="4">HIBYL-CoA-H</shortName>
        <ecNumber evidence="2 4">3.1.2.4</ecNumber>
    </recommendedName>
    <alternativeName>
        <fullName evidence="4">3-hydroxyisobutyryl-coenzyme A hydrolase</fullName>
    </alternativeName>
</protein>
<evidence type="ECO:0000256" key="4">
    <source>
        <dbReference type="RuleBase" id="RU369070"/>
    </source>
</evidence>
<dbReference type="PANTHER" id="PTHR43176:SF3">
    <property type="entry name" value="3-HYDROXYISOBUTYRYL-COA HYDROLASE, MITOCHONDRIAL"/>
    <property type="match status" value="1"/>
</dbReference>
<evidence type="ECO:0000256" key="1">
    <source>
        <dbReference type="ARBA" id="ARBA00001709"/>
    </source>
</evidence>
<dbReference type="GO" id="GO:0003860">
    <property type="term" value="F:3-hydroxyisobutyryl-CoA hydrolase activity"/>
    <property type="evidence" value="ECO:0007669"/>
    <property type="project" value="UniProtKB-UniRule"/>
</dbReference>
<accession>A0A8S1IPN3</accession>
<sequence length="291" mass="32379">MKGNPEGACSFFQNEYMLDYQISQLRKPHIAVMDRITMGGGAGLSMNGPFRIATERTVFAMPECAIGLFPDVGASRFLNDLPYRMGMYMALTGARLKGAEVKAAGLATHFIESGHLSRLEPQLDALGPKARDWSVVDAVLKEAEALSAHPPMEEFMKKMNAVSSIFGKNSLAQVVEALHSGEPEHRELCQECLNAMGRGSPLSMALVFEQLTRLRDTDLANCLEIEFRLAQRCSRGDADFWEGVRAVLIDKDQNPKWKYPSIDKVPDDVVQELFEQRADLKSLNLQPRAKM</sequence>
<comment type="caution">
    <text evidence="6">The sequence shown here is derived from an EMBL/GenBank/DDBJ whole genome shotgun (WGS) entry which is preliminary data.</text>
</comment>
<dbReference type="Proteomes" id="UP000708148">
    <property type="component" value="Unassembled WGS sequence"/>
</dbReference>
<dbReference type="InterPro" id="IPR045004">
    <property type="entry name" value="ECH_dom"/>
</dbReference>
<evidence type="ECO:0000256" key="3">
    <source>
        <dbReference type="ARBA" id="ARBA00022801"/>
    </source>
</evidence>
<proteinExistence type="inferred from homology"/>
<evidence type="ECO:0000313" key="6">
    <source>
        <dbReference type="EMBL" id="CAD7695360.1"/>
    </source>
</evidence>
<dbReference type="EC" id="3.1.2.4" evidence="2 4"/>
<comment type="similarity">
    <text evidence="4">Belongs to the enoyl-CoA hydratase/isomerase family.</text>
</comment>
<dbReference type="Gene3D" id="3.90.226.10">
    <property type="entry name" value="2-enoyl-CoA Hydratase, Chain A, domain 1"/>
    <property type="match status" value="1"/>
</dbReference>
<dbReference type="CDD" id="cd06558">
    <property type="entry name" value="crotonase-like"/>
    <property type="match status" value="1"/>
</dbReference>
<comment type="catalytic activity">
    <reaction evidence="1 4">
        <text>3-hydroxy-2-methylpropanoyl-CoA + H2O = 3-hydroxy-2-methylpropanoate + CoA + H(+)</text>
        <dbReference type="Rhea" id="RHEA:20888"/>
        <dbReference type="ChEBI" id="CHEBI:11805"/>
        <dbReference type="ChEBI" id="CHEBI:15377"/>
        <dbReference type="ChEBI" id="CHEBI:15378"/>
        <dbReference type="ChEBI" id="CHEBI:57287"/>
        <dbReference type="ChEBI" id="CHEBI:57340"/>
        <dbReference type="EC" id="3.1.2.4"/>
    </reaction>
</comment>
<gene>
    <name evidence="6" type="ORF">OSTQU699_LOCUS721</name>
</gene>
<evidence type="ECO:0000313" key="7">
    <source>
        <dbReference type="Proteomes" id="UP000708148"/>
    </source>
</evidence>
<comment type="function">
    <text evidence="4">Hydrolyzes 3-hydroxyisobutyryl-CoA (HIBYL-CoA), a saline catabolite. Has high activity toward isobutyryl-CoA. Could be an isobutyryl-CoA dehydrogenase that functions in valine catabolism.</text>
</comment>
<organism evidence="6 7">
    <name type="scientific">Ostreobium quekettii</name>
    <dbReference type="NCBI Taxonomy" id="121088"/>
    <lineage>
        <taxon>Eukaryota</taxon>
        <taxon>Viridiplantae</taxon>
        <taxon>Chlorophyta</taxon>
        <taxon>core chlorophytes</taxon>
        <taxon>Ulvophyceae</taxon>
        <taxon>TCBD clade</taxon>
        <taxon>Bryopsidales</taxon>
        <taxon>Ostreobineae</taxon>
        <taxon>Ostreobiaceae</taxon>
        <taxon>Ostreobium</taxon>
    </lineage>
</organism>
<dbReference type="InterPro" id="IPR029045">
    <property type="entry name" value="ClpP/crotonase-like_dom_sf"/>
</dbReference>
<dbReference type="SUPFAM" id="SSF52096">
    <property type="entry name" value="ClpP/crotonase"/>
    <property type="match status" value="1"/>
</dbReference>
<keyword evidence="3 4" id="KW-0378">Hydrolase</keyword>
<dbReference type="InterPro" id="IPR032259">
    <property type="entry name" value="HIBYL-CoA-H"/>
</dbReference>
<comment type="pathway">
    <text evidence="4">Amino-acid degradation; L-valine degradation.</text>
</comment>
<dbReference type="AlphaFoldDB" id="A0A8S1IPN3"/>